<keyword evidence="5 10" id="KW-0261">Viral envelope protein</keyword>
<evidence type="ECO:0000256" key="6">
    <source>
        <dbReference type="ARBA" id="ARBA00022989"/>
    </source>
</evidence>
<reference evidence="11" key="1">
    <citation type="submission" date="2016-11" db="EMBL/GenBank/DDBJ databases">
        <title>Surveillance of bat coronaviruses in Kenya identifies relatives of human coronaviruses NL63 and 229E and their recombination history.</title>
        <authorList>
            <person name="Tao Y."/>
            <person name="Shi M."/>
            <person name="Chommanard C."/>
            <person name="Queen K."/>
            <person name="Zhang J."/>
            <person name="Markotter W."/>
            <person name="Kuzmin I.V."/>
            <person name="Holmes E.C."/>
            <person name="Tong S."/>
        </authorList>
    </citation>
    <scope>NUCLEOTIDE SEQUENCE</scope>
    <source>
        <strain evidence="11">BtKYNL63-15</strain>
    </source>
</reference>
<proteinExistence type="inferred from homology"/>
<feature type="transmembrane region" description="Helical" evidence="10">
    <location>
        <begin position="57"/>
        <end position="76"/>
    </location>
</feature>
<dbReference type="GO" id="GO:0044178">
    <property type="term" value="C:host cell Golgi membrane"/>
    <property type="evidence" value="ECO:0007669"/>
    <property type="project" value="UniProtKB-SubCell"/>
</dbReference>
<dbReference type="CDD" id="cd21564">
    <property type="entry name" value="alphaCoV_M"/>
    <property type="match status" value="1"/>
</dbReference>
<keyword evidence="3 10" id="KW-0946">Virion</keyword>
<comment type="function">
    <text evidence="10">Component of the viral envelope that plays a central role in virus morphogenesis and assembly via its interactions with other viral proteins.</text>
</comment>
<dbReference type="PROSITE" id="PS51927">
    <property type="entry name" value="COV_M"/>
    <property type="match status" value="1"/>
</dbReference>
<evidence type="ECO:0000256" key="5">
    <source>
        <dbReference type="ARBA" id="ARBA00022879"/>
    </source>
</evidence>
<comment type="subcellular location">
    <subcellularLocation>
        <location evidence="10">Host Golgi apparatus membrane</location>
        <topology evidence="10">Multi-pass membrane protein</topology>
    </subcellularLocation>
    <subcellularLocation>
        <location evidence="10">Virion membrane</location>
        <topology evidence="10">Multi-pass membrane protein</topology>
    </subcellularLocation>
</comment>
<evidence type="ECO:0000256" key="10">
    <source>
        <dbReference type="RuleBase" id="RU363118"/>
    </source>
</evidence>
<sequence length="233" mass="26811">MSKLNKMSDGKNFTSEEVYNHLVNWNFAWNIFLTVVIVILQYGHWKYSRVLYALKMLVLWLLWPCVLALSIFDTVINFGRNWGMFVVSLLMSIITAVLWLMYFVNSFRLYRRARSFWAFNPETNALISVQIFGFQYVQPVMAVPTGITLTLLNGNLLIDGFKVASGVQISNLPQYLTVAKPNTTIIYERAGRSLNVTHNSGWVFYVKSKFGDYSTTLDPHSRMSDAERALHLV</sequence>
<keyword evidence="4 10" id="KW-1043">Host membrane</keyword>
<evidence type="ECO:0000256" key="1">
    <source>
        <dbReference type="ARBA" id="ARBA00022692"/>
    </source>
</evidence>
<evidence type="ECO:0000256" key="9">
    <source>
        <dbReference type="ARBA" id="ARBA00023311"/>
    </source>
</evidence>
<gene>
    <name evidence="10 11" type="primary">M</name>
</gene>
<protein>
    <recommendedName>
        <fullName evidence="10">Membrane protein</fullName>
        <shortName evidence="10">M protein</shortName>
    </recommendedName>
    <alternativeName>
        <fullName evidence="10">E1 glycoprotein</fullName>
    </alternativeName>
    <alternativeName>
        <fullName evidence="10">Matrix glycoprotein</fullName>
    </alternativeName>
    <alternativeName>
        <fullName evidence="10">Membrane glycoprotein</fullName>
    </alternativeName>
</protein>
<evidence type="ECO:0000256" key="7">
    <source>
        <dbReference type="ARBA" id="ARBA00023136"/>
    </source>
</evidence>
<dbReference type="GO" id="GO:0019031">
    <property type="term" value="C:viral envelope"/>
    <property type="evidence" value="ECO:0007669"/>
    <property type="project" value="UniProtKB-KW"/>
</dbReference>
<dbReference type="EMBL" id="KY073746">
    <property type="protein sequence ID" value="APD51494.1"/>
    <property type="molecule type" value="Genomic_RNA"/>
</dbReference>
<keyword evidence="2 10" id="KW-1040">Host Golgi apparatus</keyword>
<dbReference type="InterPro" id="IPR042551">
    <property type="entry name" value="ALPHA_CORONA_M"/>
</dbReference>
<keyword evidence="1 10" id="KW-0812">Transmembrane</keyword>
<evidence type="ECO:0000256" key="3">
    <source>
        <dbReference type="ARBA" id="ARBA00022844"/>
    </source>
</evidence>
<name>A0A1L2KGD7_9ALPC</name>
<dbReference type="InterPro" id="IPR002574">
    <property type="entry name" value="M_CoV"/>
</dbReference>
<accession>A0A1L2KGD7</accession>
<evidence type="ECO:0000256" key="2">
    <source>
        <dbReference type="ARBA" id="ARBA00022812"/>
    </source>
</evidence>
<comment type="similarity">
    <text evidence="10">Belongs to the alphacoronaviruses M protein family.</text>
</comment>
<feature type="transmembrane region" description="Helical" evidence="10">
    <location>
        <begin position="27"/>
        <end position="45"/>
    </location>
</feature>
<keyword evidence="8" id="KW-0325">Glycoprotein</keyword>
<keyword evidence="6 10" id="KW-1133">Transmembrane helix</keyword>
<keyword evidence="9 10" id="KW-0468">Viral matrix protein</keyword>
<organism evidence="11">
    <name type="scientific">NL63-related bat coronavirus</name>
    <dbReference type="NCBI Taxonomy" id="1920748"/>
    <lineage>
        <taxon>Viruses</taxon>
        <taxon>Riboviria</taxon>
        <taxon>Orthornavirae</taxon>
        <taxon>Pisuviricota</taxon>
        <taxon>Pisoniviricetes</taxon>
        <taxon>Nidovirales</taxon>
        <taxon>Cornidovirineae</taxon>
        <taxon>Coronaviridae</taxon>
        <taxon>Orthocoronavirinae</taxon>
        <taxon>Alphacoronavirus</taxon>
        <taxon>Setracovirus</taxon>
        <taxon>Alphacoronavirus triaenopis</taxon>
        <taxon>NL63-related bat coronavirus strain BtKYNL63-9b</taxon>
    </lineage>
</organism>
<evidence type="ECO:0000256" key="4">
    <source>
        <dbReference type="ARBA" id="ARBA00022870"/>
    </source>
</evidence>
<dbReference type="GO" id="GO:0039660">
    <property type="term" value="F:structural constituent of virion"/>
    <property type="evidence" value="ECO:0007669"/>
    <property type="project" value="UniProtKB-KW"/>
</dbReference>
<feature type="transmembrane region" description="Helical" evidence="10">
    <location>
        <begin position="82"/>
        <end position="104"/>
    </location>
</feature>
<evidence type="ECO:0000313" key="11">
    <source>
        <dbReference type="EMBL" id="APD51494.1"/>
    </source>
</evidence>
<evidence type="ECO:0000256" key="8">
    <source>
        <dbReference type="ARBA" id="ARBA00023180"/>
    </source>
</evidence>
<dbReference type="GO" id="GO:0016020">
    <property type="term" value="C:membrane"/>
    <property type="evidence" value="ECO:0007669"/>
    <property type="project" value="InterPro"/>
</dbReference>
<comment type="subunit">
    <text evidence="10">Homomultimer. Interacts with envelope E protein in the budding compartment of the host cell, which is located between endoplasmic reticulum and the Golgi complex. Forms a complex with HE and S proteins. Interacts with nucleocapsid N protein. This interaction probably participates in RNA packaging into the virus.</text>
</comment>
<dbReference type="Pfam" id="PF01635">
    <property type="entry name" value="CoV_M"/>
    <property type="match status" value="1"/>
</dbReference>
<keyword evidence="7 10" id="KW-0472">Membrane</keyword>
<dbReference type="GO" id="GO:0055036">
    <property type="term" value="C:virion membrane"/>
    <property type="evidence" value="ECO:0007669"/>
    <property type="project" value="UniProtKB-SubCell"/>
</dbReference>